<dbReference type="GO" id="GO:0015562">
    <property type="term" value="F:efflux transmembrane transporter activity"/>
    <property type="evidence" value="ECO:0007669"/>
    <property type="project" value="InterPro"/>
</dbReference>
<dbReference type="AlphaFoldDB" id="A0A9D9E7A0"/>
<accession>A0A9D9E7A0</accession>
<evidence type="ECO:0000256" key="2">
    <source>
        <dbReference type="RuleBase" id="RU362097"/>
    </source>
</evidence>
<keyword evidence="2" id="KW-0732">Signal</keyword>
<comment type="caution">
    <text evidence="3">The sequence shown here is derived from an EMBL/GenBank/DDBJ whole genome shotgun (WGS) entry which is preliminary data.</text>
</comment>
<dbReference type="PROSITE" id="PS51257">
    <property type="entry name" value="PROKAR_LIPOPROTEIN"/>
    <property type="match status" value="1"/>
</dbReference>
<keyword evidence="2" id="KW-1134">Transmembrane beta strand</keyword>
<keyword evidence="2" id="KW-0449">Lipoprotein</keyword>
<gene>
    <name evidence="3" type="ORF">IAC54_05380</name>
</gene>
<dbReference type="PANTHER" id="PTHR30203">
    <property type="entry name" value="OUTER MEMBRANE CATION EFFLUX PROTEIN"/>
    <property type="match status" value="1"/>
</dbReference>
<organism evidence="3 4">
    <name type="scientific">Candidatus Caccoplasma merdipullorum</name>
    <dbReference type="NCBI Taxonomy" id="2840718"/>
    <lineage>
        <taxon>Bacteria</taxon>
        <taxon>Pseudomonadati</taxon>
        <taxon>Bacteroidota</taxon>
        <taxon>Bacteroidia</taxon>
        <taxon>Bacteroidales</taxon>
        <taxon>Bacteroidaceae</taxon>
        <taxon>Bacteroidaceae incertae sedis</taxon>
        <taxon>Candidatus Caccoplasma</taxon>
    </lineage>
</organism>
<dbReference type="InterPro" id="IPR003423">
    <property type="entry name" value="OMP_efflux"/>
</dbReference>
<keyword evidence="2" id="KW-0472">Membrane</keyword>
<dbReference type="EMBL" id="JADIMW010000060">
    <property type="protein sequence ID" value="MBO8438314.1"/>
    <property type="molecule type" value="Genomic_DNA"/>
</dbReference>
<feature type="chain" id="PRO_5039761008" evidence="2">
    <location>
        <begin position="19"/>
        <end position="458"/>
    </location>
</feature>
<dbReference type="PANTHER" id="PTHR30203:SF33">
    <property type="entry name" value="BLR4455 PROTEIN"/>
    <property type="match status" value="1"/>
</dbReference>
<comment type="subcellular location">
    <subcellularLocation>
        <location evidence="2">Cell membrane</location>
        <topology evidence="2">Lipid-anchor</topology>
    </subcellularLocation>
</comment>
<keyword evidence="2" id="KW-0812">Transmembrane</keyword>
<proteinExistence type="inferred from homology"/>
<evidence type="ECO:0000313" key="3">
    <source>
        <dbReference type="EMBL" id="MBO8438314.1"/>
    </source>
</evidence>
<evidence type="ECO:0000313" key="4">
    <source>
        <dbReference type="Proteomes" id="UP000823636"/>
    </source>
</evidence>
<protein>
    <submittedName>
        <fullName evidence="3">TolC family protein</fullName>
    </submittedName>
</protein>
<comment type="similarity">
    <text evidence="1 2">Belongs to the outer membrane factor (OMF) (TC 1.B.17) family.</text>
</comment>
<name>A0A9D9E7A0_9BACT</name>
<evidence type="ECO:0000256" key="1">
    <source>
        <dbReference type="ARBA" id="ARBA00007613"/>
    </source>
</evidence>
<sequence length="458" mass="51970">MKIKIIFSVLFVAFVASCAVKRDCKPPELNLPEQIVRGIDADSITIADLHWWEYYGDTLLCRIIEKTLDNNRELLAAAAKVEQMRQLYRIDEANFAPDFKLFAFGDDERYEYHNADPKHEVELSLKGTVSWEIDFWGSLRWAKKKGEAEYLNTLGNQRAMQMLLVAEVATAYFRLVALDNELAIVRRTLTTRGESEFQAKVRFEGGLTSETVYQQAKVEYATTASLIPDLESRIKITENSIALLMGEYPDWEVIRSEMNTHPDFPDSIPIGLPTGLLQRRPDVRASEQNLRAAMADAGIAYADRFPKLTISLTGGWENNVFTSYFQSPFTYLAGSLASPVFGFGRKLAKYKAAVAAYDEARLKYEQKVLEVFKEANDAVITYKKSRETLQLMANLCDASKKYVDLAHLQYRSGSINYIDVLDAHRRYFSAQIALSNAVRDEHLALVQLYKVLGGGWQL</sequence>
<dbReference type="GO" id="GO:0005886">
    <property type="term" value="C:plasma membrane"/>
    <property type="evidence" value="ECO:0007669"/>
    <property type="project" value="UniProtKB-SubCell"/>
</dbReference>
<dbReference type="Pfam" id="PF02321">
    <property type="entry name" value="OEP"/>
    <property type="match status" value="2"/>
</dbReference>
<keyword evidence="2" id="KW-0564">Palmitate</keyword>
<dbReference type="InterPro" id="IPR010131">
    <property type="entry name" value="MdtP/NodT-like"/>
</dbReference>
<reference evidence="3" key="2">
    <citation type="journal article" date="2021" name="PeerJ">
        <title>Extensive microbial diversity within the chicken gut microbiome revealed by metagenomics and culture.</title>
        <authorList>
            <person name="Gilroy R."/>
            <person name="Ravi A."/>
            <person name="Getino M."/>
            <person name="Pursley I."/>
            <person name="Horton D.L."/>
            <person name="Alikhan N.F."/>
            <person name="Baker D."/>
            <person name="Gharbi K."/>
            <person name="Hall N."/>
            <person name="Watson M."/>
            <person name="Adriaenssens E.M."/>
            <person name="Foster-Nyarko E."/>
            <person name="Jarju S."/>
            <person name="Secka A."/>
            <person name="Antonio M."/>
            <person name="Oren A."/>
            <person name="Chaudhuri R.R."/>
            <person name="La Ragione R."/>
            <person name="Hildebrand F."/>
            <person name="Pallen M.J."/>
        </authorList>
    </citation>
    <scope>NUCLEOTIDE SEQUENCE</scope>
    <source>
        <strain evidence="3">G3-4614</strain>
    </source>
</reference>
<dbReference type="Gene3D" id="2.20.200.10">
    <property type="entry name" value="Outer membrane efflux proteins (OEP)"/>
    <property type="match status" value="1"/>
</dbReference>
<dbReference type="Gene3D" id="1.20.1600.10">
    <property type="entry name" value="Outer membrane efflux proteins (OEP)"/>
    <property type="match status" value="1"/>
</dbReference>
<reference evidence="3" key="1">
    <citation type="submission" date="2020-10" db="EMBL/GenBank/DDBJ databases">
        <authorList>
            <person name="Gilroy R."/>
        </authorList>
    </citation>
    <scope>NUCLEOTIDE SEQUENCE</scope>
    <source>
        <strain evidence="3">G3-4614</strain>
    </source>
</reference>
<dbReference type="NCBIfam" id="TIGR01845">
    <property type="entry name" value="outer_NodT"/>
    <property type="match status" value="1"/>
</dbReference>
<feature type="signal peptide" evidence="2">
    <location>
        <begin position="1"/>
        <end position="18"/>
    </location>
</feature>
<dbReference type="SUPFAM" id="SSF56954">
    <property type="entry name" value="Outer membrane efflux proteins (OEP)"/>
    <property type="match status" value="1"/>
</dbReference>
<dbReference type="Proteomes" id="UP000823636">
    <property type="component" value="Unassembled WGS sequence"/>
</dbReference>